<dbReference type="PIRSF" id="PIRSF006288">
    <property type="entry name" value="PII_uridyltransf"/>
    <property type="match status" value="1"/>
</dbReference>
<evidence type="ECO:0000256" key="7">
    <source>
        <dbReference type="HAMAP-Rule" id="MF_00277"/>
    </source>
</evidence>
<dbReference type="Pfam" id="PF24931">
    <property type="entry name" value="ACT_ACR9_3rd"/>
    <property type="match status" value="1"/>
</dbReference>
<dbReference type="CDD" id="cd04899">
    <property type="entry name" value="ACT_ACR-UUR-like_2"/>
    <property type="match status" value="1"/>
</dbReference>
<keyword evidence="2 7" id="KW-0548">Nucleotidyltransferase</keyword>
<feature type="region of interest" description="Uridylyltransferase" evidence="7">
    <location>
        <begin position="1"/>
        <end position="394"/>
    </location>
</feature>
<dbReference type="GO" id="GO:0008081">
    <property type="term" value="F:phosphoric diester hydrolase activity"/>
    <property type="evidence" value="ECO:0007669"/>
    <property type="project" value="UniProtKB-UniRule"/>
</dbReference>
<evidence type="ECO:0000256" key="4">
    <source>
        <dbReference type="ARBA" id="ARBA00022801"/>
    </source>
</evidence>
<evidence type="ECO:0000256" key="2">
    <source>
        <dbReference type="ARBA" id="ARBA00022695"/>
    </source>
</evidence>
<name>A0A397Q8N6_9HYPH</name>
<comment type="domain">
    <text evidence="7">Has four distinct domains: an N-terminal nucleotidyltransferase (NT) domain responsible for UTase activity, a central HD domain that encodes UR activity, and two C-terminal ACT domains that seem to have a role in glutamine sensing.</text>
</comment>
<dbReference type="GO" id="GO:0008773">
    <property type="term" value="F:[protein-PII] uridylyltransferase activity"/>
    <property type="evidence" value="ECO:0007669"/>
    <property type="project" value="UniProtKB-UniRule"/>
</dbReference>
<dbReference type="CDD" id="cd05401">
    <property type="entry name" value="NT_GlnE_GlnD_like"/>
    <property type="match status" value="1"/>
</dbReference>
<reference evidence="10 11" key="1">
    <citation type="submission" date="2018-08" db="EMBL/GenBank/DDBJ databases">
        <title>Genomic Encyclopedia of Archaeal and Bacterial Type Strains, Phase II (KMG-II): from individual species to whole genera.</title>
        <authorList>
            <person name="Goeker M."/>
        </authorList>
    </citation>
    <scope>NUCLEOTIDE SEQUENCE [LARGE SCALE GENOMIC DNA]</scope>
    <source>
        <strain evidence="10 11">DSM 5002</strain>
    </source>
</reference>
<evidence type="ECO:0000256" key="5">
    <source>
        <dbReference type="ARBA" id="ARBA00022842"/>
    </source>
</evidence>
<dbReference type="Proteomes" id="UP000266273">
    <property type="component" value="Unassembled WGS sequence"/>
</dbReference>
<dbReference type="Gene3D" id="3.30.460.10">
    <property type="entry name" value="Beta Polymerase, domain 2"/>
    <property type="match status" value="1"/>
</dbReference>
<dbReference type="Pfam" id="PF08335">
    <property type="entry name" value="GlnD_UR_UTase"/>
    <property type="match status" value="1"/>
</dbReference>
<dbReference type="InterPro" id="IPR010043">
    <property type="entry name" value="UTase/UR"/>
</dbReference>
<dbReference type="InterPro" id="IPR002912">
    <property type="entry name" value="ACT_dom"/>
</dbReference>
<evidence type="ECO:0000256" key="3">
    <source>
        <dbReference type="ARBA" id="ARBA00022737"/>
    </source>
</evidence>
<dbReference type="AlphaFoldDB" id="A0A397Q8N6"/>
<evidence type="ECO:0000313" key="11">
    <source>
        <dbReference type="Proteomes" id="UP000266273"/>
    </source>
</evidence>
<dbReference type="Pfam" id="PF01966">
    <property type="entry name" value="HD"/>
    <property type="match status" value="1"/>
</dbReference>
<dbReference type="InterPro" id="IPR003607">
    <property type="entry name" value="HD/PDEase_dom"/>
</dbReference>
<comment type="cofactor">
    <cofactor evidence="7">
        <name>Mg(2+)</name>
        <dbReference type="ChEBI" id="CHEBI:18420"/>
    </cofactor>
</comment>
<dbReference type="PANTHER" id="PTHR47320:SF1">
    <property type="entry name" value="BIFUNCTIONAL URIDYLYLTRANSFERASE_URIDYLYL-REMOVING ENZYME"/>
    <property type="match status" value="1"/>
</dbReference>
<keyword evidence="11" id="KW-1185">Reference proteome</keyword>
<dbReference type="CDD" id="cd00077">
    <property type="entry name" value="HDc"/>
    <property type="match status" value="1"/>
</dbReference>
<dbReference type="SMART" id="SM00471">
    <property type="entry name" value="HDc"/>
    <property type="match status" value="1"/>
</dbReference>
<dbReference type="EC" id="3.1.4.-" evidence="7"/>
<evidence type="ECO:0000259" key="8">
    <source>
        <dbReference type="PROSITE" id="PS51671"/>
    </source>
</evidence>
<organism evidence="10 11">
    <name type="scientific">Dichotomicrobium thermohalophilum</name>
    <dbReference type="NCBI Taxonomy" id="933063"/>
    <lineage>
        <taxon>Bacteria</taxon>
        <taxon>Pseudomonadati</taxon>
        <taxon>Pseudomonadota</taxon>
        <taxon>Alphaproteobacteria</taxon>
        <taxon>Hyphomicrobiales</taxon>
        <taxon>Hyphomicrobiaceae</taxon>
        <taxon>Dichotomicrobium</taxon>
    </lineage>
</organism>
<comment type="activity regulation">
    <text evidence="7">Uridylyltransferase (UTase) activity is inhibited by glutamine, while glutamine activates uridylyl-removing (UR) activity.</text>
</comment>
<keyword evidence="3" id="KW-0677">Repeat</keyword>
<dbReference type="NCBIfam" id="NF003467">
    <property type="entry name" value="PRK05092.1"/>
    <property type="match status" value="1"/>
</dbReference>
<dbReference type="Gene3D" id="1.10.3090.10">
    <property type="entry name" value="cca-adding enzyme, domain 2"/>
    <property type="match status" value="1"/>
</dbReference>
<dbReference type="InterPro" id="IPR013546">
    <property type="entry name" value="PII_UdlTrfase/GS_AdlTrfase"/>
</dbReference>
<proteinExistence type="inferred from homology"/>
<keyword evidence="5 7" id="KW-0460">Magnesium</keyword>
<dbReference type="CDD" id="cd04900">
    <property type="entry name" value="ACT_UUR-like_1"/>
    <property type="match status" value="1"/>
</dbReference>
<protein>
    <recommendedName>
        <fullName evidence="7">Bifunctional uridylyltransferase/uridylyl-removing enzyme</fullName>
        <shortName evidence="7">UTase/UR</shortName>
    </recommendedName>
    <alternativeName>
        <fullName evidence="7">Bifunctional [protein-PII] modification enzyme</fullName>
    </alternativeName>
    <alternativeName>
        <fullName evidence="7">Bifunctional nitrogen sensor protein</fullName>
    </alternativeName>
    <domain>
        <recommendedName>
            <fullName evidence="7">[Protein-PII] uridylyltransferase</fullName>
            <shortName evidence="7">PII uridylyltransferase</shortName>
            <shortName evidence="7">UTase</shortName>
            <ecNumber evidence="7">2.7.7.59</ecNumber>
        </recommendedName>
    </domain>
    <domain>
        <recommendedName>
            <fullName evidence="7">[Protein-PII]-UMP uridylyl-removing enzyme</fullName>
            <shortName evidence="7">UR</shortName>
            <ecNumber evidence="7">3.1.4.-</ecNumber>
        </recommendedName>
    </domain>
</protein>
<dbReference type="InterPro" id="IPR006674">
    <property type="entry name" value="HD_domain"/>
</dbReference>
<evidence type="ECO:0000313" key="10">
    <source>
        <dbReference type="EMBL" id="RIA56185.1"/>
    </source>
</evidence>
<dbReference type="HAMAP" id="MF_00277">
    <property type="entry name" value="PII_uridylyl_transf"/>
    <property type="match status" value="1"/>
</dbReference>
<keyword evidence="1 7" id="KW-0808">Transferase</keyword>
<comment type="caution">
    <text evidence="7">Lacks conserved residue(s) required for the propagation of feature annotation.</text>
</comment>
<dbReference type="SUPFAM" id="SSF55021">
    <property type="entry name" value="ACT-like"/>
    <property type="match status" value="2"/>
</dbReference>
<evidence type="ECO:0000256" key="1">
    <source>
        <dbReference type="ARBA" id="ARBA00022679"/>
    </source>
</evidence>
<dbReference type="PROSITE" id="PS51671">
    <property type="entry name" value="ACT"/>
    <property type="match status" value="2"/>
</dbReference>
<dbReference type="SUPFAM" id="SSF81593">
    <property type="entry name" value="Nucleotidyltransferase substrate binding subunit/domain"/>
    <property type="match status" value="1"/>
</dbReference>
<dbReference type="NCBIfam" id="TIGR01693">
    <property type="entry name" value="UTase_glnD"/>
    <property type="match status" value="1"/>
</dbReference>
<evidence type="ECO:0000259" key="9">
    <source>
        <dbReference type="PROSITE" id="PS51831"/>
    </source>
</evidence>
<feature type="domain" description="ACT" evidence="8">
    <location>
        <begin position="752"/>
        <end position="833"/>
    </location>
</feature>
<dbReference type="InterPro" id="IPR043519">
    <property type="entry name" value="NT_sf"/>
</dbReference>
<keyword evidence="6 7" id="KW-0511">Multifunctional enzyme</keyword>
<comment type="function">
    <text evidence="7">Modifies, by uridylylation and deuridylylation, the PII regulatory proteins (GlnB and homologs), in response to the nitrogen status of the cell that GlnD senses through the glutamine level. Under low glutamine levels, catalyzes the conversion of the PII proteins and UTP to PII-UMP and PPi, while under higher glutamine levels, GlnD hydrolyzes PII-UMP to PII and UMP (deuridylylation). Thus, controls uridylylation state and activity of the PII proteins, and plays an important role in the regulation of nitrogen metabolism.</text>
</comment>
<dbReference type="EC" id="2.7.7.59" evidence="7"/>
<dbReference type="SUPFAM" id="SSF81891">
    <property type="entry name" value="Poly A polymerase C-terminal region-like"/>
    <property type="match status" value="1"/>
</dbReference>
<keyword evidence="4 7" id="KW-0378">Hydrolase</keyword>
<dbReference type="Gene3D" id="3.30.70.260">
    <property type="match status" value="1"/>
</dbReference>
<sequence>MHGRAFWCSLVSMELRVLATPPEARTAAPYFDPEAARAELTALWRRHGDSDALRPQALDLLKAIVQDARETARAELETTGNGRACAESLSLFQDELIRLIYDFVASHVYRAKNPSAAERMTVIATGGYGRGLLAPKSDIDLLFLRPSKQTAWGESVVESILYFLWDLGFKVGHATRTINDCITLARRDMTIRTSLLDSRLILGDEELFQRFRDKFQSAVISGTEKEFVEAKLAERDARHERSGNSRYRVEPNVKDGKGGLRDLHTLHWLTKYLYPESETEDWVALGIFSPSEQRHFRRCEDFLWTIRCHLHFLANKPEEHLTFDRQLVLAERLGYREGGNLRPVERFMKHYFLVAKEVGDLTRIVCASLEMQQLKVTPTLGNMLAGMGWRKRAKLSATTDFRIENGRIMAKRADVFRANPVNMIRVFALAERHKVLFDPEVFRLIRSSLPLIDDEMRADPEANRLFLELLTSPGNPEIALRRMNEAGVLGRFIPDFGRVVAMMQFNMYHHYTVDEHLIRTIGVLSEIEDGDLASELPLSTEIIRNIQNRRALFVAAFLHDIAKGRDEDHSVAGARVARELCPRLGLTPAETSTVAWLVEHHLVMSEFAQSRDLADPKTIRDFAEIVQSPERLKLLVILTAADIRAVGPGVWTGWKGQLLRALYNETEPVLAGGHTQISREAQIRRAQDQLREALNDWPEEEVERIIARHYPAYWLRCDLETQVKHAELMRRCEGQPTPFAHDATASPMGATELTLYTKDHPRLLAIFAGACAAAGARIVGAHIYTTRDGMALDTLGIQRAFPEDREELERAERIADAVQSMLAGDRDLKKLMAEKRKAKPKLEPFSVEPQVIIDNTLSNDLTVIEVNGLDRIGLLYDLADALASLNLNIASAHVATFGEKVVDVFYVMDRAGNKIESDWAREKVHDKLIAALES</sequence>
<comment type="catalytic activity">
    <reaction evidence="7">
        <text>[protein-PII]-uridylyl-L-tyrosine + H2O = [protein-PII]-L-tyrosine + UMP + H(+)</text>
        <dbReference type="Rhea" id="RHEA:48600"/>
        <dbReference type="Rhea" id="RHEA-COMP:12147"/>
        <dbReference type="Rhea" id="RHEA-COMP:12148"/>
        <dbReference type="ChEBI" id="CHEBI:15377"/>
        <dbReference type="ChEBI" id="CHEBI:15378"/>
        <dbReference type="ChEBI" id="CHEBI:46858"/>
        <dbReference type="ChEBI" id="CHEBI:57865"/>
        <dbReference type="ChEBI" id="CHEBI:90602"/>
    </reaction>
</comment>
<dbReference type="SUPFAM" id="SSF81301">
    <property type="entry name" value="Nucleotidyltransferase"/>
    <property type="match status" value="1"/>
</dbReference>
<dbReference type="EMBL" id="QXDF01000001">
    <property type="protein sequence ID" value="RIA56185.1"/>
    <property type="molecule type" value="Genomic_DNA"/>
</dbReference>
<dbReference type="GO" id="GO:0006808">
    <property type="term" value="P:regulation of nitrogen utilization"/>
    <property type="evidence" value="ECO:0007669"/>
    <property type="project" value="UniProtKB-UniRule"/>
</dbReference>
<dbReference type="PANTHER" id="PTHR47320">
    <property type="entry name" value="BIFUNCTIONAL URIDYLYLTRANSFERASE/URIDYLYL-REMOVING ENZYME"/>
    <property type="match status" value="1"/>
</dbReference>
<dbReference type="InterPro" id="IPR045865">
    <property type="entry name" value="ACT-like_dom_sf"/>
</dbReference>
<comment type="similarity">
    <text evidence="7">Belongs to the GlnD family.</text>
</comment>
<accession>A0A397Q8N6</accession>
<gene>
    <name evidence="7" type="primary">glnD</name>
    <name evidence="10" type="ORF">BXY53_1287</name>
</gene>
<dbReference type="PROSITE" id="PS51831">
    <property type="entry name" value="HD"/>
    <property type="match status" value="1"/>
</dbReference>
<feature type="domain" description="ACT" evidence="8">
    <location>
        <begin position="863"/>
        <end position="934"/>
    </location>
</feature>
<comment type="catalytic activity">
    <reaction evidence="7">
        <text>[protein-PII]-L-tyrosine + UTP = [protein-PII]-uridylyl-L-tyrosine + diphosphate</text>
        <dbReference type="Rhea" id="RHEA:13673"/>
        <dbReference type="Rhea" id="RHEA-COMP:12147"/>
        <dbReference type="Rhea" id="RHEA-COMP:12148"/>
        <dbReference type="ChEBI" id="CHEBI:33019"/>
        <dbReference type="ChEBI" id="CHEBI:46398"/>
        <dbReference type="ChEBI" id="CHEBI:46858"/>
        <dbReference type="ChEBI" id="CHEBI:90602"/>
        <dbReference type="EC" id="2.7.7.59"/>
    </reaction>
</comment>
<feature type="domain" description="HD" evidence="9">
    <location>
        <begin position="513"/>
        <end position="635"/>
    </location>
</feature>
<evidence type="ECO:0000256" key="6">
    <source>
        <dbReference type="ARBA" id="ARBA00023268"/>
    </source>
</evidence>
<comment type="caution">
    <text evidence="10">The sequence shown here is derived from an EMBL/GenBank/DDBJ whole genome shotgun (WGS) entry which is preliminary data.</text>
</comment>